<keyword evidence="4" id="KW-0413">Isomerase</keyword>
<dbReference type="PANTHER" id="PTHR11931">
    <property type="entry name" value="PHOSPHOGLYCERATE MUTASE"/>
    <property type="match status" value="1"/>
</dbReference>
<feature type="binding site" evidence="6">
    <location>
        <begin position="7"/>
        <end position="14"/>
    </location>
    <ligand>
        <name>substrate</name>
    </ligand>
</feature>
<evidence type="ECO:0000256" key="1">
    <source>
        <dbReference type="ARBA" id="ARBA00006717"/>
    </source>
</evidence>
<dbReference type="AlphaFoldDB" id="A0A9D2EL82"/>
<evidence type="ECO:0000256" key="5">
    <source>
        <dbReference type="PIRSR" id="PIRSR613078-1"/>
    </source>
</evidence>
<dbReference type="EMBL" id="DXBR01000056">
    <property type="protein sequence ID" value="HIZ39558.1"/>
    <property type="molecule type" value="Genomic_DNA"/>
</dbReference>
<dbReference type="InterPro" id="IPR013078">
    <property type="entry name" value="His_Pase_superF_clade-1"/>
</dbReference>
<dbReference type="InterPro" id="IPR001345">
    <property type="entry name" value="PG/BPGM_mutase_AS"/>
</dbReference>
<dbReference type="InterPro" id="IPR029033">
    <property type="entry name" value="His_PPase_superfam"/>
</dbReference>
<reference evidence="8" key="2">
    <citation type="submission" date="2021-04" db="EMBL/GenBank/DDBJ databases">
        <authorList>
            <person name="Gilroy R."/>
        </authorList>
    </citation>
    <scope>NUCLEOTIDE SEQUENCE</scope>
    <source>
        <strain evidence="8">CHK179-28034</strain>
    </source>
</reference>
<evidence type="ECO:0000256" key="7">
    <source>
        <dbReference type="PIRSR" id="PIRSR613078-3"/>
    </source>
</evidence>
<dbReference type="CDD" id="cd07067">
    <property type="entry name" value="HP_PGM_like"/>
    <property type="match status" value="1"/>
</dbReference>
<gene>
    <name evidence="8" type="ORF">H9968_06490</name>
</gene>
<keyword evidence="3" id="KW-0324">Glycolysis</keyword>
<dbReference type="EC" id="5.4.2.11" evidence="2"/>
<proteinExistence type="inferred from homology"/>
<organism evidence="8 9">
    <name type="scientific">Candidatus Anaerobutyricum stercoris</name>
    <dbReference type="NCBI Taxonomy" id="2838457"/>
    <lineage>
        <taxon>Bacteria</taxon>
        <taxon>Bacillati</taxon>
        <taxon>Bacillota</taxon>
        <taxon>Clostridia</taxon>
        <taxon>Lachnospirales</taxon>
        <taxon>Lachnospiraceae</taxon>
        <taxon>Anaerobutyricum</taxon>
    </lineage>
</organism>
<feature type="active site" description="Tele-phosphohistidine intermediate" evidence="5">
    <location>
        <position position="8"/>
    </location>
</feature>
<accession>A0A9D2EL82</accession>
<reference evidence="8" key="1">
    <citation type="journal article" date="2021" name="PeerJ">
        <title>Extensive microbial diversity within the chicken gut microbiome revealed by metagenomics and culture.</title>
        <authorList>
            <person name="Gilroy R."/>
            <person name="Ravi A."/>
            <person name="Getino M."/>
            <person name="Pursley I."/>
            <person name="Horton D.L."/>
            <person name="Alikhan N.F."/>
            <person name="Baker D."/>
            <person name="Gharbi K."/>
            <person name="Hall N."/>
            <person name="Watson M."/>
            <person name="Adriaenssens E.M."/>
            <person name="Foster-Nyarko E."/>
            <person name="Jarju S."/>
            <person name="Secka A."/>
            <person name="Antonio M."/>
            <person name="Oren A."/>
            <person name="Chaudhuri R.R."/>
            <person name="La Ragione R."/>
            <person name="Hildebrand F."/>
            <person name="Pallen M.J."/>
        </authorList>
    </citation>
    <scope>NUCLEOTIDE SEQUENCE</scope>
    <source>
        <strain evidence="8">CHK179-28034</strain>
    </source>
</reference>
<dbReference type="InterPro" id="IPR005952">
    <property type="entry name" value="Phosphogly_mut1"/>
</dbReference>
<evidence type="ECO:0000313" key="8">
    <source>
        <dbReference type="EMBL" id="HIZ39558.1"/>
    </source>
</evidence>
<evidence type="ECO:0000256" key="6">
    <source>
        <dbReference type="PIRSR" id="PIRSR613078-2"/>
    </source>
</evidence>
<dbReference type="SMART" id="SM00855">
    <property type="entry name" value="PGAM"/>
    <property type="match status" value="1"/>
</dbReference>
<evidence type="ECO:0000256" key="4">
    <source>
        <dbReference type="ARBA" id="ARBA00023235"/>
    </source>
</evidence>
<dbReference type="SUPFAM" id="SSF53254">
    <property type="entry name" value="Phosphoglycerate mutase-like"/>
    <property type="match status" value="1"/>
</dbReference>
<comment type="caution">
    <text evidence="8">The sequence shown here is derived from an EMBL/GenBank/DDBJ whole genome shotgun (WGS) entry which is preliminary data.</text>
</comment>
<evidence type="ECO:0000256" key="2">
    <source>
        <dbReference type="ARBA" id="ARBA00012028"/>
    </source>
</evidence>
<dbReference type="Gene3D" id="3.40.50.1240">
    <property type="entry name" value="Phosphoglycerate mutase-like"/>
    <property type="match status" value="1"/>
</dbReference>
<feature type="binding site" evidence="6">
    <location>
        <position position="57"/>
    </location>
    <ligand>
        <name>substrate</name>
    </ligand>
</feature>
<dbReference type="GO" id="GO:0004619">
    <property type="term" value="F:phosphoglycerate mutase activity"/>
    <property type="evidence" value="ECO:0007669"/>
    <property type="project" value="UniProtKB-EC"/>
</dbReference>
<dbReference type="Pfam" id="PF00300">
    <property type="entry name" value="His_Phos_1"/>
    <property type="match status" value="1"/>
</dbReference>
<dbReference type="PROSITE" id="PS00175">
    <property type="entry name" value="PG_MUTASE"/>
    <property type="match status" value="1"/>
</dbReference>
<evidence type="ECO:0000313" key="9">
    <source>
        <dbReference type="Proteomes" id="UP000824049"/>
    </source>
</evidence>
<evidence type="ECO:0000256" key="3">
    <source>
        <dbReference type="ARBA" id="ARBA00023152"/>
    </source>
</evidence>
<dbReference type="Proteomes" id="UP000824049">
    <property type="component" value="Unassembled WGS sequence"/>
</dbReference>
<feature type="site" description="Transition state stabilizer" evidence="7">
    <location>
        <position position="159"/>
    </location>
</feature>
<comment type="similarity">
    <text evidence="1">Belongs to the phosphoglycerate mutase family. BPG-dependent PGAM subfamily.</text>
</comment>
<feature type="active site" description="Proton donor/acceptor" evidence="5">
    <location>
        <position position="87"/>
    </location>
</feature>
<name>A0A9D2EL82_9FIRM</name>
<sequence>MLLYIIRHGETDWNNIGRLQGSADIPLNENGRQLARITGEALREVPFDLVITSPLQRARETGELVTAPSGKYFGRTIPVLEDDRLREIDWGSWEGLGCRAENFAIPDENFNLFYTDALKYEGSPDGDSVAEVCERTGEFLRELIHKPDYQDKTILISTHGCAMRAMLNPLYADPLDFWQGHVPYNCTVNVVKAENGKARLVSADKIYYDASLCVDNYKVVKPQE</sequence>
<dbReference type="GO" id="GO:0006096">
    <property type="term" value="P:glycolytic process"/>
    <property type="evidence" value="ECO:0007669"/>
    <property type="project" value="UniProtKB-KW"/>
</dbReference>
<protein>
    <recommendedName>
        <fullName evidence="2">phosphoglycerate mutase (2,3-diphosphoglycerate-dependent)</fullName>
        <ecNumber evidence="2">5.4.2.11</ecNumber>
    </recommendedName>
</protein>